<comment type="caution">
    <text evidence="2">The sequence shown here is derived from an EMBL/GenBank/DDBJ whole genome shotgun (WGS) entry which is preliminary data.</text>
</comment>
<organism evidence="2 3">
    <name type="scientific">Panicum virgatum</name>
    <name type="common">Blackwell switchgrass</name>
    <dbReference type="NCBI Taxonomy" id="38727"/>
    <lineage>
        <taxon>Eukaryota</taxon>
        <taxon>Viridiplantae</taxon>
        <taxon>Streptophyta</taxon>
        <taxon>Embryophyta</taxon>
        <taxon>Tracheophyta</taxon>
        <taxon>Spermatophyta</taxon>
        <taxon>Magnoliopsida</taxon>
        <taxon>Liliopsida</taxon>
        <taxon>Poales</taxon>
        <taxon>Poaceae</taxon>
        <taxon>PACMAD clade</taxon>
        <taxon>Panicoideae</taxon>
        <taxon>Panicodae</taxon>
        <taxon>Paniceae</taxon>
        <taxon>Panicinae</taxon>
        <taxon>Panicum</taxon>
        <taxon>Panicum sect. Hiantes</taxon>
    </lineage>
</organism>
<reference evidence="2" key="1">
    <citation type="submission" date="2020-05" db="EMBL/GenBank/DDBJ databases">
        <title>WGS assembly of Panicum virgatum.</title>
        <authorList>
            <person name="Lovell J.T."/>
            <person name="Jenkins J."/>
            <person name="Shu S."/>
            <person name="Juenger T.E."/>
            <person name="Schmutz J."/>
        </authorList>
    </citation>
    <scope>NUCLEOTIDE SEQUENCE</scope>
    <source>
        <strain evidence="2">AP13</strain>
    </source>
</reference>
<dbReference type="SUPFAM" id="SSF81383">
    <property type="entry name" value="F-box domain"/>
    <property type="match status" value="1"/>
</dbReference>
<proteinExistence type="predicted"/>
<dbReference type="EMBL" id="CM029042">
    <property type="protein sequence ID" value="KAG2617559.1"/>
    <property type="molecule type" value="Genomic_DNA"/>
</dbReference>
<evidence type="ECO:0000259" key="1">
    <source>
        <dbReference type="SMART" id="SM00256"/>
    </source>
</evidence>
<dbReference type="Pfam" id="PF00646">
    <property type="entry name" value="F-box"/>
    <property type="match status" value="1"/>
</dbReference>
<dbReference type="NCBIfam" id="TIGR01640">
    <property type="entry name" value="F_box_assoc_1"/>
    <property type="match status" value="1"/>
</dbReference>
<dbReference type="InterPro" id="IPR017451">
    <property type="entry name" value="F-box-assoc_interact_dom"/>
</dbReference>
<gene>
    <name evidence="2" type="ORF">PVAP13_3NG181914</name>
</gene>
<accession>A0A8T0UAY3</accession>
<dbReference type="SMART" id="SM00256">
    <property type="entry name" value="FBOX"/>
    <property type="match status" value="1"/>
</dbReference>
<dbReference type="CDD" id="cd22157">
    <property type="entry name" value="F-box_AtFBW1-like"/>
    <property type="match status" value="1"/>
</dbReference>
<dbReference type="InterPro" id="IPR050796">
    <property type="entry name" value="SCF_F-box_component"/>
</dbReference>
<dbReference type="InterPro" id="IPR001810">
    <property type="entry name" value="F-box_dom"/>
</dbReference>
<protein>
    <recommendedName>
        <fullName evidence="1">F-box domain-containing protein</fullName>
    </recommendedName>
</protein>
<evidence type="ECO:0000313" key="2">
    <source>
        <dbReference type="EMBL" id="KAG2617559.1"/>
    </source>
</evidence>
<dbReference type="Gene3D" id="1.20.1280.50">
    <property type="match status" value="1"/>
</dbReference>
<evidence type="ECO:0000313" key="3">
    <source>
        <dbReference type="Proteomes" id="UP000823388"/>
    </source>
</evidence>
<keyword evidence="3" id="KW-1185">Reference proteome</keyword>
<dbReference type="PANTHER" id="PTHR31672">
    <property type="entry name" value="BNACNNG10540D PROTEIN"/>
    <property type="match status" value="1"/>
</dbReference>
<feature type="domain" description="F-box" evidence="1">
    <location>
        <begin position="35"/>
        <end position="74"/>
    </location>
</feature>
<dbReference type="InterPro" id="IPR036047">
    <property type="entry name" value="F-box-like_dom_sf"/>
</dbReference>
<dbReference type="PANTHER" id="PTHR31672:SF13">
    <property type="entry name" value="F-BOX PROTEIN CPR30-LIKE"/>
    <property type="match status" value="1"/>
</dbReference>
<dbReference type="Pfam" id="PF08268">
    <property type="entry name" value="FBA_3"/>
    <property type="match status" value="1"/>
</dbReference>
<dbReference type="Proteomes" id="UP000823388">
    <property type="component" value="Chromosome 3N"/>
</dbReference>
<name>A0A8T0UAY3_PANVG</name>
<sequence length="334" mass="38355">MDLIAVRNNNNNLDSNNSEERTPLRTYKRRVRRVMPDELVWEILLRLPPKTLARFKSVCRAWLAIISSPSFICMHLRQSASRNECEPSFLIAAHTFCDMRSMPKTWNPEVPFYHWQEAGKGNASLVSTMDLPGDSGFAHCPLHCDGLVLLPTETKLYVFNPGTGDVLNLPDGQKNCGYAQAPGLGLDLGTNTYKVAQFFYRSVYYYKRTYNAGMEVFTIGGHGSCWRTVEDPPYPVIMPQEPAYFKGSLSWHIERELLQTPLQGFLRFDLEEEKFDFISHPVLPSDEQPLQFIELGGKLCLVQYLPEEIVFWMSPSGDNHQWHRVYVIDNLPER</sequence>
<dbReference type="InterPro" id="IPR013187">
    <property type="entry name" value="F-box-assoc_dom_typ3"/>
</dbReference>
<dbReference type="AlphaFoldDB" id="A0A8T0UAY3"/>